<proteinExistence type="predicted"/>
<name>A0A166FUJ2_9AGAM</name>
<dbReference type="EMBL" id="KV417585">
    <property type="protein sequence ID" value="KZP17176.1"/>
    <property type="molecule type" value="Genomic_DNA"/>
</dbReference>
<sequence length="100" mass="10906">MSEISADPRGATVRLGVPHAKTPNASVWIRTCWRRSGGLGGASAQFQSSLLPRPLVEIGVGKGPQYYRFLIWRPIWRVPDSQICSQREVVAGTGDDVDAT</sequence>
<dbReference type="AlphaFoldDB" id="A0A166FUJ2"/>
<gene>
    <name evidence="1" type="ORF">FIBSPDRAFT_894437</name>
</gene>
<keyword evidence="2" id="KW-1185">Reference proteome</keyword>
<dbReference type="Proteomes" id="UP000076532">
    <property type="component" value="Unassembled WGS sequence"/>
</dbReference>
<reference evidence="1 2" key="1">
    <citation type="journal article" date="2016" name="Mol. Biol. Evol.">
        <title>Comparative Genomics of Early-Diverging Mushroom-Forming Fungi Provides Insights into the Origins of Lignocellulose Decay Capabilities.</title>
        <authorList>
            <person name="Nagy L.G."/>
            <person name="Riley R."/>
            <person name="Tritt A."/>
            <person name="Adam C."/>
            <person name="Daum C."/>
            <person name="Floudas D."/>
            <person name="Sun H."/>
            <person name="Yadav J.S."/>
            <person name="Pangilinan J."/>
            <person name="Larsson K.H."/>
            <person name="Matsuura K."/>
            <person name="Barry K."/>
            <person name="Labutti K."/>
            <person name="Kuo R."/>
            <person name="Ohm R.A."/>
            <person name="Bhattacharya S.S."/>
            <person name="Shirouzu T."/>
            <person name="Yoshinaga Y."/>
            <person name="Martin F.M."/>
            <person name="Grigoriev I.V."/>
            <person name="Hibbett D.S."/>
        </authorList>
    </citation>
    <scope>NUCLEOTIDE SEQUENCE [LARGE SCALE GENOMIC DNA]</scope>
    <source>
        <strain evidence="1 2">CBS 109695</strain>
    </source>
</reference>
<evidence type="ECO:0000313" key="2">
    <source>
        <dbReference type="Proteomes" id="UP000076532"/>
    </source>
</evidence>
<protein>
    <submittedName>
        <fullName evidence="1">Uncharacterized protein</fullName>
    </submittedName>
</protein>
<organism evidence="1 2">
    <name type="scientific">Athelia psychrophila</name>
    <dbReference type="NCBI Taxonomy" id="1759441"/>
    <lineage>
        <taxon>Eukaryota</taxon>
        <taxon>Fungi</taxon>
        <taxon>Dikarya</taxon>
        <taxon>Basidiomycota</taxon>
        <taxon>Agaricomycotina</taxon>
        <taxon>Agaricomycetes</taxon>
        <taxon>Agaricomycetidae</taxon>
        <taxon>Atheliales</taxon>
        <taxon>Atheliaceae</taxon>
        <taxon>Athelia</taxon>
    </lineage>
</organism>
<accession>A0A166FUJ2</accession>
<evidence type="ECO:0000313" key="1">
    <source>
        <dbReference type="EMBL" id="KZP17176.1"/>
    </source>
</evidence>